<dbReference type="GO" id="GO:0000166">
    <property type="term" value="F:nucleotide binding"/>
    <property type="evidence" value="ECO:0007669"/>
    <property type="project" value="UniProtKB-KW"/>
</dbReference>
<keyword evidence="7" id="KW-1185">Reference proteome</keyword>
<evidence type="ECO:0000256" key="2">
    <source>
        <dbReference type="ARBA" id="ARBA00022649"/>
    </source>
</evidence>
<dbReference type="InterPro" id="IPR051813">
    <property type="entry name" value="HepT_RNase_toxin"/>
</dbReference>
<accession>A0A369PYK5</accession>
<name>A0A369PYK5_9SPHI</name>
<dbReference type="GO" id="GO:0110001">
    <property type="term" value="C:toxin-antitoxin complex"/>
    <property type="evidence" value="ECO:0007669"/>
    <property type="project" value="InterPro"/>
</dbReference>
<dbReference type="Proteomes" id="UP000253961">
    <property type="component" value="Unassembled WGS sequence"/>
</dbReference>
<gene>
    <name evidence="6" type="ORF">DU508_09250</name>
</gene>
<sequence>MGNDIKTWLYDILNAIMEIDSFLNDRPKDFINYQNDLRTKRAVERNIEIIGEALSRILRFDDGIVITNSRKIVDARNRIIHGYDSVSDDVIWGIVIRHLPVLQAEVQALLEE</sequence>
<dbReference type="AlphaFoldDB" id="A0A369PYK5"/>
<keyword evidence="3" id="KW-0540">Nuclease</keyword>
<dbReference type="Pfam" id="PF01934">
    <property type="entry name" value="HepT-like"/>
    <property type="match status" value="1"/>
</dbReference>
<reference evidence="6 7" key="1">
    <citation type="submission" date="2018-07" db="EMBL/GenBank/DDBJ databases">
        <title>Pedobacter sp. nov., isolated from soil.</title>
        <authorList>
            <person name="Zhou L.Y."/>
            <person name="Du Z.J."/>
        </authorList>
    </citation>
    <scope>NUCLEOTIDE SEQUENCE [LARGE SCALE GENOMIC DNA]</scope>
    <source>
        <strain evidence="6 7">JDX94</strain>
    </source>
</reference>
<comment type="caution">
    <text evidence="6">The sequence shown here is derived from an EMBL/GenBank/DDBJ whole genome shotgun (WGS) entry which is preliminary data.</text>
</comment>
<dbReference type="RefSeq" id="WP_115402513.1">
    <property type="nucleotide sequence ID" value="NZ_QPKV01000003.1"/>
</dbReference>
<dbReference type="PANTHER" id="PTHR34139:SF1">
    <property type="entry name" value="RNASE MJ1380-RELATED"/>
    <property type="match status" value="1"/>
</dbReference>
<evidence type="ECO:0000256" key="1">
    <source>
        <dbReference type="ARBA" id="ARBA00022553"/>
    </source>
</evidence>
<dbReference type="EMBL" id="QPKV01000003">
    <property type="protein sequence ID" value="RDC57342.1"/>
    <property type="molecule type" value="Genomic_DNA"/>
</dbReference>
<organism evidence="6 7">
    <name type="scientific">Pedobacter chinensis</name>
    <dbReference type="NCBI Taxonomy" id="2282421"/>
    <lineage>
        <taxon>Bacteria</taxon>
        <taxon>Pseudomonadati</taxon>
        <taxon>Bacteroidota</taxon>
        <taxon>Sphingobacteriia</taxon>
        <taxon>Sphingobacteriales</taxon>
        <taxon>Sphingobacteriaceae</taxon>
        <taxon>Pedobacter</taxon>
    </lineage>
</organism>
<protein>
    <submittedName>
        <fullName evidence="6">DUF86 domain-containing protein</fullName>
    </submittedName>
</protein>
<evidence type="ECO:0000256" key="5">
    <source>
        <dbReference type="ARBA" id="ARBA00022801"/>
    </source>
</evidence>
<keyword evidence="1" id="KW-0597">Phosphoprotein</keyword>
<keyword evidence="2" id="KW-1277">Toxin-antitoxin system</keyword>
<proteinExistence type="predicted"/>
<evidence type="ECO:0000256" key="3">
    <source>
        <dbReference type="ARBA" id="ARBA00022722"/>
    </source>
</evidence>
<evidence type="ECO:0000313" key="7">
    <source>
        <dbReference type="Proteomes" id="UP000253961"/>
    </source>
</evidence>
<dbReference type="PANTHER" id="PTHR34139">
    <property type="entry name" value="UPF0331 PROTEIN MJ0127"/>
    <property type="match status" value="1"/>
</dbReference>
<dbReference type="GO" id="GO:0016787">
    <property type="term" value="F:hydrolase activity"/>
    <property type="evidence" value="ECO:0007669"/>
    <property type="project" value="UniProtKB-KW"/>
</dbReference>
<dbReference type="OrthoDB" id="955324at2"/>
<dbReference type="InterPro" id="IPR008201">
    <property type="entry name" value="HepT-like"/>
</dbReference>
<dbReference type="GO" id="GO:0004540">
    <property type="term" value="F:RNA nuclease activity"/>
    <property type="evidence" value="ECO:0007669"/>
    <property type="project" value="InterPro"/>
</dbReference>
<keyword evidence="4" id="KW-0547">Nucleotide-binding</keyword>
<evidence type="ECO:0000313" key="6">
    <source>
        <dbReference type="EMBL" id="RDC57342.1"/>
    </source>
</evidence>
<evidence type="ECO:0000256" key="4">
    <source>
        <dbReference type="ARBA" id="ARBA00022741"/>
    </source>
</evidence>
<keyword evidence="5" id="KW-0378">Hydrolase</keyword>